<dbReference type="Pfam" id="PF14535">
    <property type="entry name" value="AMP-binding_C_2"/>
    <property type="match status" value="1"/>
</dbReference>
<dbReference type="PANTHER" id="PTHR43845:SF1">
    <property type="entry name" value="BLR5969 PROTEIN"/>
    <property type="match status" value="1"/>
</dbReference>
<protein>
    <submittedName>
        <fullName evidence="3">AMP-dependent synthetase and ligase</fullName>
    </submittedName>
</protein>
<comment type="caution">
    <text evidence="3">The sequence shown here is derived from an EMBL/GenBank/DDBJ whole genome shotgun (WGS) entry which is preliminary data.</text>
</comment>
<dbReference type="RefSeq" id="WP_020875117.1">
    <property type="nucleotide sequence ID" value="NZ_ATHJ01000011.1"/>
</dbReference>
<dbReference type="InterPro" id="IPR045851">
    <property type="entry name" value="AMP-bd_C_sf"/>
</dbReference>
<dbReference type="Pfam" id="PF00501">
    <property type="entry name" value="AMP-binding"/>
    <property type="match status" value="1"/>
</dbReference>
<dbReference type="InterPro" id="IPR042099">
    <property type="entry name" value="ANL_N_sf"/>
</dbReference>
<name>S7U6Z5_DESML</name>
<organism evidence="3 4">
    <name type="scientific">Desulfococcus multivorans DSM 2059</name>
    <dbReference type="NCBI Taxonomy" id="1121405"/>
    <lineage>
        <taxon>Bacteria</taxon>
        <taxon>Pseudomonadati</taxon>
        <taxon>Thermodesulfobacteriota</taxon>
        <taxon>Desulfobacteria</taxon>
        <taxon>Desulfobacterales</taxon>
        <taxon>Desulfococcaceae</taxon>
        <taxon>Desulfococcus</taxon>
    </lineage>
</organism>
<accession>S7U6Z5</accession>
<evidence type="ECO:0000259" key="1">
    <source>
        <dbReference type="Pfam" id="PF00501"/>
    </source>
</evidence>
<dbReference type="Gene3D" id="3.30.300.30">
    <property type="match status" value="1"/>
</dbReference>
<evidence type="ECO:0000313" key="3">
    <source>
        <dbReference type="EMBL" id="EPR44890.1"/>
    </source>
</evidence>
<dbReference type="InterPro" id="IPR028154">
    <property type="entry name" value="AMP-dep_Lig_C"/>
</dbReference>
<dbReference type="PATRIC" id="fig|1121405.3.peg.78"/>
<reference evidence="3 4" key="1">
    <citation type="journal article" date="2013" name="Genome Announc.">
        <title>Draft genome sequences for three mercury-methylating, sulfate-reducing bacteria.</title>
        <authorList>
            <person name="Brown S.D."/>
            <person name="Hurt R.A.Jr."/>
            <person name="Gilmour C.C."/>
            <person name="Elias D.A."/>
        </authorList>
    </citation>
    <scope>NUCLEOTIDE SEQUENCE [LARGE SCALE GENOMIC DNA]</scope>
    <source>
        <strain evidence="3 4">DSM 2059</strain>
    </source>
</reference>
<dbReference type="InterPro" id="IPR000873">
    <property type="entry name" value="AMP-dep_synth/lig_dom"/>
</dbReference>
<feature type="domain" description="AMP-dependent ligase C-terminal" evidence="2">
    <location>
        <begin position="332"/>
        <end position="412"/>
    </location>
</feature>
<dbReference type="PANTHER" id="PTHR43845">
    <property type="entry name" value="BLR5969 PROTEIN"/>
    <property type="match status" value="1"/>
</dbReference>
<sequence>MLNLAPNEREQLQLERLQATLNRAYRNVPFHQNRQNLVAGRNGKDPSAIERVEDIAALPFMERKHLGEHYPYGLFAVPLKDIVRIHTAPGTTRHPTVTGYTRQDLRMWREMVGRAFTAAGITSEDILQIDLDPGLANWGRDYKDGAESMDVAVIPNTPLSPSKQLMVLRDYKTSALVTTPSRAIQLTDLMFKAELNPTALNLKRLILVGEPLMPEVRRRLESRLHVETWHQFGLSEVPGPAIAFECRDHHGLHINEDHFLPEIVDPVSGDVLPRGETGELVLTTLTTRAFPLIRFRTGEKARLMADTCPCGTTFLKLEWFEDRTDDILNINGVKVHPSQITRHIEDALSFVPKYRAAVREAEGEKKLLEAAIAMDDRLFSDEIKILEKRIHQLESSLRENLGVPVRIRLMETSLL</sequence>
<dbReference type="AlphaFoldDB" id="S7U6Z5"/>
<dbReference type="eggNOG" id="COG1541">
    <property type="taxonomic scope" value="Bacteria"/>
</dbReference>
<dbReference type="OrthoDB" id="580775at2"/>
<keyword evidence="3" id="KW-0436">Ligase</keyword>
<gene>
    <name evidence="3" type="ORF">dsmv_0926</name>
</gene>
<dbReference type="GO" id="GO:0016874">
    <property type="term" value="F:ligase activity"/>
    <property type="evidence" value="ECO:0007669"/>
    <property type="project" value="UniProtKB-KW"/>
</dbReference>
<feature type="domain" description="AMP-dependent synthetase/ligase" evidence="1">
    <location>
        <begin position="151"/>
        <end position="282"/>
    </location>
</feature>
<dbReference type="Gene3D" id="3.40.50.12780">
    <property type="entry name" value="N-terminal domain of ligase-like"/>
    <property type="match status" value="1"/>
</dbReference>
<evidence type="ECO:0000259" key="2">
    <source>
        <dbReference type="Pfam" id="PF14535"/>
    </source>
</evidence>
<evidence type="ECO:0000313" key="4">
    <source>
        <dbReference type="Proteomes" id="UP000014977"/>
    </source>
</evidence>
<keyword evidence="4" id="KW-1185">Reference proteome</keyword>
<dbReference type="EMBL" id="ATHJ01000011">
    <property type="protein sequence ID" value="EPR44890.1"/>
    <property type="molecule type" value="Genomic_DNA"/>
</dbReference>
<dbReference type="STRING" id="897.B2D07_11500"/>
<dbReference type="SUPFAM" id="SSF56801">
    <property type="entry name" value="Acetyl-CoA synthetase-like"/>
    <property type="match status" value="1"/>
</dbReference>
<proteinExistence type="predicted"/>
<dbReference type="Proteomes" id="UP000014977">
    <property type="component" value="Unassembled WGS sequence"/>
</dbReference>